<feature type="domain" description="Transcription regulator PadR N-terminal" evidence="2">
    <location>
        <begin position="133"/>
        <end position="203"/>
    </location>
</feature>
<dbReference type="InterPro" id="IPR036390">
    <property type="entry name" value="WH_DNA-bd_sf"/>
</dbReference>
<dbReference type="InterPro" id="IPR036388">
    <property type="entry name" value="WH-like_DNA-bd_sf"/>
</dbReference>
<evidence type="ECO:0000259" key="2">
    <source>
        <dbReference type="Pfam" id="PF03551"/>
    </source>
</evidence>
<feature type="compositionally biased region" description="Gly residues" evidence="1">
    <location>
        <begin position="73"/>
        <end position="109"/>
    </location>
</feature>
<sequence length="297" mass="30996">MGRKRFTTSTTRADAVADDRPHPRHGPRLADGAFGEQGDRGPRGRRPWRPDDDRGGWESGPGCGPYARHEGPEGPGGHGPGRGRGRGPGGPRRGRGPGGPGRGGPFGRPGDGELPGFLPPGARVGRGDVRAGILVLLLEGPMHGYQLIHELHERSGGVWRPSPGSVYPTLKRLSAEGLVEGVEGEGRGPRKAFALTEAGTEEATRLAAESTPWEALVDDDDRGAIELRDLVVSVVDAARQVVRVAEPSQAAQAKDVLVEARRRLYGILAAEPDGVGEPADDAQGGASDPAPEADPGA</sequence>
<reference evidence="3" key="1">
    <citation type="submission" date="2020-05" db="EMBL/GenBank/DDBJ databases">
        <authorList>
            <person name="Chiriac C."/>
            <person name="Salcher M."/>
            <person name="Ghai R."/>
            <person name="Kavagutti S V."/>
        </authorList>
    </citation>
    <scope>NUCLEOTIDE SEQUENCE</scope>
</reference>
<dbReference type="Pfam" id="PF03551">
    <property type="entry name" value="PadR"/>
    <property type="match status" value="1"/>
</dbReference>
<feature type="compositionally biased region" description="Basic and acidic residues" evidence="1">
    <location>
        <begin position="37"/>
        <end position="56"/>
    </location>
</feature>
<dbReference type="Gene3D" id="1.10.10.10">
    <property type="entry name" value="Winged helix-like DNA-binding domain superfamily/Winged helix DNA-binding domain"/>
    <property type="match status" value="1"/>
</dbReference>
<dbReference type="PANTHER" id="PTHR43252:SF2">
    <property type="entry name" value="TRANSCRIPTION REGULATOR, PADR-LIKE FAMILY"/>
    <property type="match status" value="1"/>
</dbReference>
<feature type="region of interest" description="Disordered" evidence="1">
    <location>
        <begin position="1"/>
        <end position="120"/>
    </location>
</feature>
<dbReference type="EMBL" id="CAFBMK010000143">
    <property type="protein sequence ID" value="CAB4927783.1"/>
    <property type="molecule type" value="Genomic_DNA"/>
</dbReference>
<proteinExistence type="predicted"/>
<evidence type="ECO:0000256" key="1">
    <source>
        <dbReference type="SAM" id="MobiDB-lite"/>
    </source>
</evidence>
<evidence type="ECO:0000313" key="3">
    <source>
        <dbReference type="EMBL" id="CAB4927783.1"/>
    </source>
</evidence>
<protein>
    <submittedName>
        <fullName evidence="3">Unannotated protein</fullName>
    </submittedName>
</protein>
<accession>A0A6J7I9P3</accession>
<organism evidence="3">
    <name type="scientific">freshwater metagenome</name>
    <dbReference type="NCBI Taxonomy" id="449393"/>
    <lineage>
        <taxon>unclassified sequences</taxon>
        <taxon>metagenomes</taxon>
        <taxon>ecological metagenomes</taxon>
    </lineage>
</organism>
<dbReference type="SUPFAM" id="SSF46785">
    <property type="entry name" value="Winged helix' DNA-binding domain"/>
    <property type="match status" value="1"/>
</dbReference>
<feature type="region of interest" description="Disordered" evidence="1">
    <location>
        <begin position="269"/>
        <end position="297"/>
    </location>
</feature>
<gene>
    <name evidence="3" type="ORF">UFOPK3564_02197</name>
</gene>
<dbReference type="InterPro" id="IPR005149">
    <property type="entry name" value="Tscrpt_reg_PadR_N"/>
</dbReference>
<dbReference type="PANTHER" id="PTHR43252">
    <property type="entry name" value="TRANSCRIPTIONAL REGULATOR YQJI"/>
    <property type="match status" value="1"/>
</dbReference>
<dbReference type="AlphaFoldDB" id="A0A6J7I9P3"/>
<name>A0A6J7I9P3_9ZZZZ</name>